<accession>A0A0A8X9T9</accession>
<keyword evidence="2" id="KW-1185">Reference proteome</keyword>
<dbReference type="EMBL" id="BASE01000136">
    <property type="protein sequence ID" value="GAM16708.1"/>
    <property type="molecule type" value="Genomic_DNA"/>
</dbReference>
<reference evidence="1 2" key="1">
    <citation type="submission" date="2013-06" db="EMBL/GenBank/DDBJ databases">
        <title>Whole genome shotgun sequence of Bacillus selenatarsenatis SF-1.</title>
        <authorList>
            <person name="Kuroda M."/>
            <person name="Sei K."/>
            <person name="Yamashita M."/>
            <person name="Ike M."/>
        </authorList>
    </citation>
    <scope>NUCLEOTIDE SEQUENCE [LARGE SCALE GENOMIC DNA]</scope>
    <source>
        <strain evidence="1 2">SF-1</strain>
    </source>
</reference>
<organism evidence="1 2">
    <name type="scientific">Mesobacillus selenatarsenatis (strain DSM 18680 / JCM 14380 / FERM P-15431 / SF-1)</name>
    <dbReference type="NCBI Taxonomy" id="1321606"/>
    <lineage>
        <taxon>Bacteria</taxon>
        <taxon>Bacillati</taxon>
        <taxon>Bacillota</taxon>
        <taxon>Bacilli</taxon>
        <taxon>Bacillales</taxon>
        <taxon>Bacillaceae</taxon>
        <taxon>Mesobacillus</taxon>
    </lineage>
</organism>
<proteinExistence type="predicted"/>
<name>A0A0A8X9T9_MESS1</name>
<protein>
    <submittedName>
        <fullName evidence="1">Uncharacterized protein</fullName>
    </submittedName>
</protein>
<evidence type="ECO:0000313" key="2">
    <source>
        <dbReference type="Proteomes" id="UP000031014"/>
    </source>
</evidence>
<gene>
    <name evidence="1" type="ORF">SAMD00020551_4938</name>
</gene>
<comment type="caution">
    <text evidence="1">The sequence shown here is derived from an EMBL/GenBank/DDBJ whole genome shotgun (WGS) entry which is preliminary data.</text>
</comment>
<dbReference type="Proteomes" id="UP000031014">
    <property type="component" value="Unassembled WGS sequence"/>
</dbReference>
<sequence length="84" mass="9265">MVIEKVNSPSVVSVAFSIAATETYELFSEGIAGFPRRYNQLEASCFPRLKDFSVTGGVDGSIPVIQAKKGYQSLYSWFYKEGIS</sequence>
<dbReference type="AlphaFoldDB" id="A0A0A8X9T9"/>
<evidence type="ECO:0000313" key="1">
    <source>
        <dbReference type="EMBL" id="GAM16708.1"/>
    </source>
</evidence>